<comment type="caution">
    <text evidence="9">The sequence shown here is derived from an EMBL/GenBank/DDBJ whole genome shotgun (WGS) entry which is preliminary data.</text>
</comment>
<evidence type="ECO:0000256" key="6">
    <source>
        <dbReference type="ARBA" id="ARBA00023136"/>
    </source>
</evidence>
<dbReference type="CDD" id="cd06173">
    <property type="entry name" value="MFS_MefA_like"/>
    <property type="match status" value="1"/>
</dbReference>
<feature type="transmembrane region" description="Helical" evidence="7">
    <location>
        <begin position="234"/>
        <end position="255"/>
    </location>
</feature>
<reference evidence="9 10" key="1">
    <citation type="journal article" date="2019" name="Nat. Microbiol.">
        <title>Mediterranean grassland soil C-N compound turnover is dependent on rainfall and depth, and is mediated by genomically divergent microorganisms.</title>
        <authorList>
            <person name="Diamond S."/>
            <person name="Andeer P.F."/>
            <person name="Li Z."/>
            <person name="Crits-Christoph A."/>
            <person name="Burstein D."/>
            <person name="Anantharaman K."/>
            <person name="Lane K.R."/>
            <person name="Thomas B.C."/>
            <person name="Pan C."/>
            <person name="Northen T.R."/>
            <person name="Banfield J.F."/>
        </authorList>
    </citation>
    <scope>NUCLEOTIDE SEQUENCE [LARGE SCALE GENOMIC DNA]</scope>
    <source>
        <strain evidence="9">WS_9</strain>
    </source>
</reference>
<organism evidence="9 10">
    <name type="scientific">Eiseniibacteriota bacterium</name>
    <dbReference type="NCBI Taxonomy" id="2212470"/>
    <lineage>
        <taxon>Bacteria</taxon>
        <taxon>Candidatus Eiseniibacteriota</taxon>
    </lineage>
</organism>
<evidence type="ECO:0000313" key="10">
    <source>
        <dbReference type="Proteomes" id="UP000317691"/>
    </source>
</evidence>
<dbReference type="SUPFAM" id="SSF103473">
    <property type="entry name" value="MFS general substrate transporter"/>
    <property type="match status" value="1"/>
</dbReference>
<evidence type="ECO:0000256" key="4">
    <source>
        <dbReference type="ARBA" id="ARBA00022692"/>
    </source>
</evidence>
<dbReference type="InterPro" id="IPR020846">
    <property type="entry name" value="MFS_dom"/>
</dbReference>
<feature type="transmembrane region" description="Helical" evidence="7">
    <location>
        <begin position="267"/>
        <end position="285"/>
    </location>
</feature>
<gene>
    <name evidence="9" type="ORF">E6K79_06045</name>
</gene>
<dbReference type="Gene3D" id="1.20.1250.20">
    <property type="entry name" value="MFS general substrate transporter like domains"/>
    <property type="match status" value="1"/>
</dbReference>
<proteinExistence type="predicted"/>
<dbReference type="InterPro" id="IPR010290">
    <property type="entry name" value="TM_effector"/>
</dbReference>
<keyword evidence="4 7" id="KW-0812">Transmembrane</keyword>
<feature type="transmembrane region" description="Helical" evidence="7">
    <location>
        <begin position="24"/>
        <end position="42"/>
    </location>
</feature>
<dbReference type="InterPro" id="IPR036259">
    <property type="entry name" value="MFS_trans_sf"/>
</dbReference>
<keyword evidence="5 7" id="KW-1133">Transmembrane helix</keyword>
<feature type="transmembrane region" description="Helical" evidence="7">
    <location>
        <begin position="355"/>
        <end position="375"/>
    </location>
</feature>
<sequence length="427" mass="46065">MPLTTIRGHLGTTFRALRHRNFRLYWTGQLVSLIGTWMQSVAQGWLMHRLTSSALMLGVLGFMQFLPVLLLSLWAGVIVDSVDKRKLLLITQSAFLLQAALLATAVSTGVVKPWMVLALAFVFGTINALDLPVRQSIVVELAGKDDLSNAIALNSAAFNTARVVGPAIAGILLATVGEAGCFWINAVSYIAVIASIWRMDLEPRPGIRFNAKRAVEAMAEGIRYAKSVRPLRNLLALLGLTAGLGFQYMILLPVYVREILKVDAKAYGLLVSAFGLGSLVSAAWMTRNHDRWALRRNVFIGLFTAAIGMGIFAWSRALPLSLAMAFLAGSGLILYVATTNILLQISTEDRYRGRIMSLYTLMFVGTAPIGALVSGSIAQRFGAPVATSVSALVLLGGAIWMLRRLRVLADREAVPPTAGPAATEKVG</sequence>
<evidence type="ECO:0000313" key="9">
    <source>
        <dbReference type="EMBL" id="TMQ64905.1"/>
    </source>
</evidence>
<dbReference type="Pfam" id="PF05977">
    <property type="entry name" value="MFS_3"/>
    <property type="match status" value="1"/>
</dbReference>
<dbReference type="PANTHER" id="PTHR23513">
    <property type="entry name" value="INTEGRAL MEMBRANE EFFLUX PROTEIN-RELATED"/>
    <property type="match status" value="1"/>
</dbReference>
<name>A0A538TMT8_UNCEI</name>
<feature type="transmembrane region" description="Helical" evidence="7">
    <location>
        <begin position="320"/>
        <end position="343"/>
    </location>
</feature>
<comment type="subcellular location">
    <subcellularLocation>
        <location evidence="1">Cell membrane</location>
        <topology evidence="1">Multi-pass membrane protein</topology>
    </subcellularLocation>
</comment>
<dbReference type="GO" id="GO:0005886">
    <property type="term" value="C:plasma membrane"/>
    <property type="evidence" value="ECO:0007669"/>
    <property type="project" value="UniProtKB-SubCell"/>
</dbReference>
<keyword evidence="3" id="KW-1003">Cell membrane</keyword>
<evidence type="ECO:0000256" key="5">
    <source>
        <dbReference type="ARBA" id="ARBA00022989"/>
    </source>
</evidence>
<protein>
    <submittedName>
        <fullName evidence="9">MFS transporter</fullName>
    </submittedName>
</protein>
<dbReference type="Proteomes" id="UP000317691">
    <property type="component" value="Unassembled WGS sequence"/>
</dbReference>
<evidence type="ECO:0000256" key="7">
    <source>
        <dbReference type="SAM" id="Phobius"/>
    </source>
</evidence>
<keyword evidence="6 7" id="KW-0472">Membrane</keyword>
<evidence type="ECO:0000259" key="8">
    <source>
        <dbReference type="PROSITE" id="PS50850"/>
    </source>
</evidence>
<evidence type="ECO:0000256" key="3">
    <source>
        <dbReference type="ARBA" id="ARBA00022475"/>
    </source>
</evidence>
<dbReference type="GO" id="GO:0022857">
    <property type="term" value="F:transmembrane transporter activity"/>
    <property type="evidence" value="ECO:0007669"/>
    <property type="project" value="InterPro"/>
</dbReference>
<dbReference type="EMBL" id="VBOZ01000016">
    <property type="protein sequence ID" value="TMQ64905.1"/>
    <property type="molecule type" value="Genomic_DNA"/>
</dbReference>
<feature type="domain" description="Major facilitator superfamily (MFS) profile" evidence="8">
    <location>
        <begin position="21"/>
        <end position="408"/>
    </location>
</feature>
<keyword evidence="2" id="KW-0813">Transport</keyword>
<evidence type="ECO:0000256" key="1">
    <source>
        <dbReference type="ARBA" id="ARBA00004651"/>
    </source>
</evidence>
<dbReference type="PROSITE" id="PS50850">
    <property type="entry name" value="MFS"/>
    <property type="match status" value="1"/>
</dbReference>
<dbReference type="PANTHER" id="PTHR23513:SF11">
    <property type="entry name" value="STAPHYLOFERRIN A TRANSPORTER"/>
    <property type="match status" value="1"/>
</dbReference>
<feature type="transmembrane region" description="Helical" evidence="7">
    <location>
        <begin position="54"/>
        <end position="75"/>
    </location>
</feature>
<accession>A0A538TMT8</accession>
<dbReference type="AlphaFoldDB" id="A0A538TMT8"/>
<feature type="transmembrane region" description="Helical" evidence="7">
    <location>
        <begin position="297"/>
        <end position="314"/>
    </location>
</feature>
<evidence type="ECO:0000256" key="2">
    <source>
        <dbReference type="ARBA" id="ARBA00022448"/>
    </source>
</evidence>
<feature type="transmembrane region" description="Helical" evidence="7">
    <location>
        <begin position="381"/>
        <end position="402"/>
    </location>
</feature>